<evidence type="ECO:0000313" key="4">
    <source>
        <dbReference type="EMBL" id="KIM36675.1"/>
    </source>
</evidence>
<dbReference type="PANTHER" id="PTHR24320">
    <property type="entry name" value="RETINOL DEHYDROGENASE"/>
    <property type="match status" value="1"/>
</dbReference>
<evidence type="ECO:0000256" key="3">
    <source>
        <dbReference type="ARBA" id="ARBA00023002"/>
    </source>
</evidence>
<dbReference type="SUPFAM" id="SSF51735">
    <property type="entry name" value="NAD(P)-binding Rossmann-fold domains"/>
    <property type="match status" value="1"/>
</dbReference>
<dbReference type="Gene3D" id="3.40.50.720">
    <property type="entry name" value="NAD(P)-binding Rossmann-like Domain"/>
    <property type="match status" value="1"/>
</dbReference>
<dbReference type="STRING" id="686832.A0A0C3BJ13"/>
<dbReference type="PRINTS" id="PR00081">
    <property type="entry name" value="GDHRDH"/>
</dbReference>
<gene>
    <name evidence="4" type="ORF">M413DRAFT_424375</name>
</gene>
<organism evidence="4 5">
    <name type="scientific">Hebeloma cylindrosporum</name>
    <dbReference type="NCBI Taxonomy" id="76867"/>
    <lineage>
        <taxon>Eukaryota</taxon>
        <taxon>Fungi</taxon>
        <taxon>Dikarya</taxon>
        <taxon>Basidiomycota</taxon>
        <taxon>Agaricomycotina</taxon>
        <taxon>Agaricomycetes</taxon>
        <taxon>Agaricomycetidae</taxon>
        <taxon>Agaricales</taxon>
        <taxon>Agaricineae</taxon>
        <taxon>Hymenogastraceae</taxon>
        <taxon>Hebeloma</taxon>
    </lineage>
</organism>
<dbReference type="OrthoDB" id="191139at2759"/>
<evidence type="ECO:0000256" key="2">
    <source>
        <dbReference type="ARBA" id="ARBA00022857"/>
    </source>
</evidence>
<evidence type="ECO:0000256" key="1">
    <source>
        <dbReference type="ARBA" id="ARBA00006484"/>
    </source>
</evidence>
<comment type="similarity">
    <text evidence="1">Belongs to the short-chain dehydrogenases/reductases (SDR) family.</text>
</comment>
<dbReference type="AlphaFoldDB" id="A0A0C3BJ13"/>
<dbReference type="Proteomes" id="UP000053424">
    <property type="component" value="Unassembled WGS sequence"/>
</dbReference>
<dbReference type="InterPro" id="IPR002347">
    <property type="entry name" value="SDR_fam"/>
</dbReference>
<sequence length="322" mass="34996">MVKFNPTQDLNDLSGKVVIVTGANTGIGYSTVKHLANRGAKVYLGSRTEKKGKDAVEKLKGPLGIVGKGDVVFLPCDLGSPASAKQAAEDFLKLENRLDVLINNAACTYDKTEAPAQDGISEMMMVNHFGTFQFTSTLFPLLKKTSEEKGSDVRIVTLSSALHLKTLGAKDKTLFNSMDEFRNFYVKTSIPTLSRYNSSKFANLLFSNALQRRLTAESSDIICISLHPGIVNTSVAGRMPFPLNRITGFLMSTLALTPDQGAYNSCFAAASPLVRKSADKYKGAYLMPVGRIVQPAVNTKDVGMQDALWETTETYLKQSASK</sequence>
<keyword evidence="2" id="KW-0521">NADP</keyword>
<accession>A0A0C3BJ13</accession>
<dbReference type="HOGENOM" id="CLU_010194_44_6_1"/>
<protein>
    <recommendedName>
        <fullName evidence="6">NAD(P)-binding protein</fullName>
    </recommendedName>
</protein>
<proteinExistence type="inferred from homology"/>
<dbReference type="InterPro" id="IPR036291">
    <property type="entry name" value="NAD(P)-bd_dom_sf"/>
</dbReference>
<keyword evidence="5" id="KW-1185">Reference proteome</keyword>
<name>A0A0C3BJ13_HEBCY</name>
<dbReference type="EMBL" id="KN831803">
    <property type="protein sequence ID" value="KIM36675.1"/>
    <property type="molecule type" value="Genomic_DNA"/>
</dbReference>
<reference evidence="5" key="2">
    <citation type="submission" date="2015-01" db="EMBL/GenBank/DDBJ databases">
        <title>Evolutionary Origins and Diversification of the Mycorrhizal Mutualists.</title>
        <authorList>
            <consortium name="DOE Joint Genome Institute"/>
            <consortium name="Mycorrhizal Genomics Consortium"/>
            <person name="Kohler A."/>
            <person name="Kuo A."/>
            <person name="Nagy L.G."/>
            <person name="Floudas D."/>
            <person name="Copeland A."/>
            <person name="Barry K.W."/>
            <person name="Cichocki N."/>
            <person name="Veneault-Fourrey C."/>
            <person name="LaButti K."/>
            <person name="Lindquist E.A."/>
            <person name="Lipzen A."/>
            <person name="Lundell T."/>
            <person name="Morin E."/>
            <person name="Murat C."/>
            <person name="Riley R."/>
            <person name="Ohm R."/>
            <person name="Sun H."/>
            <person name="Tunlid A."/>
            <person name="Henrissat B."/>
            <person name="Grigoriev I.V."/>
            <person name="Hibbett D.S."/>
            <person name="Martin F."/>
        </authorList>
    </citation>
    <scope>NUCLEOTIDE SEQUENCE [LARGE SCALE GENOMIC DNA]</scope>
    <source>
        <strain evidence="5">h7</strain>
    </source>
</reference>
<dbReference type="Pfam" id="PF00106">
    <property type="entry name" value="adh_short"/>
    <property type="match status" value="1"/>
</dbReference>
<evidence type="ECO:0000313" key="5">
    <source>
        <dbReference type="Proteomes" id="UP000053424"/>
    </source>
</evidence>
<dbReference type="PANTHER" id="PTHR24320:SF282">
    <property type="entry name" value="WW DOMAIN-CONTAINING OXIDOREDUCTASE"/>
    <property type="match status" value="1"/>
</dbReference>
<reference evidence="4 5" key="1">
    <citation type="submission" date="2014-04" db="EMBL/GenBank/DDBJ databases">
        <authorList>
            <consortium name="DOE Joint Genome Institute"/>
            <person name="Kuo A."/>
            <person name="Gay G."/>
            <person name="Dore J."/>
            <person name="Kohler A."/>
            <person name="Nagy L.G."/>
            <person name="Floudas D."/>
            <person name="Copeland A."/>
            <person name="Barry K.W."/>
            <person name="Cichocki N."/>
            <person name="Veneault-Fourrey C."/>
            <person name="LaButti K."/>
            <person name="Lindquist E.A."/>
            <person name="Lipzen A."/>
            <person name="Lundell T."/>
            <person name="Morin E."/>
            <person name="Murat C."/>
            <person name="Sun H."/>
            <person name="Tunlid A."/>
            <person name="Henrissat B."/>
            <person name="Grigoriev I.V."/>
            <person name="Hibbett D.S."/>
            <person name="Martin F."/>
            <person name="Nordberg H.P."/>
            <person name="Cantor M.N."/>
            <person name="Hua S.X."/>
        </authorList>
    </citation>
    <scope>NUCLEOTIDE SEQUENCE [LARGE SCALE GENOMIC DNA]</scope>
    <source>
        <strain evidence="5">h7</strain>
    </source>
</reference>
<keyword evidence="3" id="KW-0560">Oxidoreductase</keyword>
<evidence type="ECO:0008006" key="6">
    <source>
        <dbReference type="Google" id="ProtNLM"/>
    </source>
</evidence>
<dbReference type="GO" id="GO:0016491">
    <property type="term" value="F:oxidoreductase activity"/>
    <property type="evidence" value="ECO:0007669"/>
    <property type="project" value="UniProtKB-KW"/>
</dbReference>